<dbReference type="GO" id="GO:0019288">
    <property type="term" value="P:isopentenyl diphosphate biosynthetic process, methylerythritol 4-phosphate pathway"/>
    <property type="evidence" value="ECO:0007669"/>
    <property type="project" value="UniProtKB-UniRule"/>
</dbReference>
<evidence type="ECO:0000256" key="4">
    <source>
        <dbReference type="ARBA" id="ARBA00022679"/>
    </source>
</evidence>
<dbReference type="InterPro" id="IPR050088">
    <property type="entry name" value="IspD/TarI_cytidylyltransf_bact"/>
</dbReference>
<comment type="caution">
    <text evidence="8">The sequence shown here is derived from an EMBL/GenBank/DDBJ whole genome shotgun (WGS) entry which is preliminary data.</text>
</comment>
<dbReference type="Gene3D" id="3.90.550.10">
    <property type="entry name" value="Spore Coat Polysaccharide Biosynthesis Protein SpsA, Chain A"/>
    <property type="match status" value="1"/>
</dbReference>
<dbReference type="CDD" id="cd02516">
    <property type="entry name" value="CDP-ME_synthetase"/>
    <property type="match status" value="1"/>
</dbReference>
<comment type="pathway">
    <text evidence="2 7">Isoprenoid biosynthesis; isopentenyl diphosphate biosynthesis via DXP pathway; isopentenyl diphosphate from 1-deoxy-D-xylulose 5-phosphate: step 2/6.</text>
</comment>
<protein>
    <recommendedName>
        <fullName evidence="7">2-C-methyl-D-erythritol 4-phosphate cytidylyltransferase</fullName>
        <ecNumber evidence="7">2.7.7.60</ecNumber>
    </recommendedName>
    <alternativeName>
        <fullName evidence="7">4-diphosphocytidyl-2C-methyl-D-erythritol synthase</fullName>
    </alternativeName>
    <alternativeName>
        <fullName evidence="7">MEP cytidylyltransferase</fullName>
        <shortName evidence="7">MCT</shortName>
    </alternativeName>
</protein>
<dbReference type="PROSITE" id="PS01295">
    <property type="entry name" value="ISPD"/>
    <property type="match status" value="1"/>
</dbReference>
<dbReference type="EC" id="2.7.7.60" evidence="7"/>
<dbReference type="PANTHER" id="PTHR32125:SF4">
    <property type="entry name" value="2-C-METHYL-D-ERYTHRITOL 4-PHOSPHATE CYTIDYLYLTRANSFERASE, CHLOROPLASTIC"/>
    <property type="match status" value="1"/>
</dbReference>
<organism evidence="8 9">
    <name type="scientific">Candidatus Aquitaenariimonas noxiae</name>
    <dbReference type="NCBI Taxonomy" id="1974741"/>
    <lineage>
        <taxon>Bacteria</taxon>
        <taxon>Pseudomonadati</taxon>
        <taxon>Candidatus Omnitrophota</taxon>
        <taxon>Candidatus Aquitaenariimonas</taxon>
    </lineage>
</organism>
<feature type="site" description="Positions MEP for the nucleophilic attack" evidence="7">
    <location>
        <position position="154"/>
    </location>
</feature>
<dbReference type="HAMAP" id="MF_00108">
    <property type="entry name" value="IspD"/>
    <property type="match status" value="1"/>
</dbReference>
<feature type="site" description="Transition state stabilizer" evidence="7">
    <location>
        <position position="15"/>
    </location>
</feature>
<evidence type="ECO:0000256" key="5">
    <source>
        <dbReference type="ARBA" id="ARBA00022695"/>
    </source>
</evidence>
<dbReference type="FunFam" id="3.90.550.10:FF:000003">
    <property type="entry name" value="2-C-methyl-D-erythritol 4-phosphate cytidylyltransferase"/>
    <property type="match status" value="1"/>
</dbReference>
<sequence>MKTVAVVPSAGIGTRIKSRTAKPYIELAGKPILAHTLEALNNTSCIDEIIVAVDKASKIKAASLAKKYKIKKLKKVVCGGATRFDSVSNCLKELGDDVGYVVIHDGVRPFITENIIKKAIKVAKKTGACVVGVPLVPTAKKIDKNLKVVFTPSRKELWAAQTPQVFKKSIIVKAYKSAKNNGTIPTDDSMLVELLGKPVKMVMGSEYNIKITTPLDLELANLLIKKKLVK</sequence>
<keyword evidence="4 7" id="KW-0808">Transferase</keyword>
<evidence type="ECO:0000313" key="8">
    <source>
        <dbReference type="EMBL" id="PIU42126.1"/>
    </source>
</evidence>
<comment type="catalytic activity">
    <reaction evidence="1 7">
        <text>2-C-methyl-D-erythritol 4-phosphate + CTP + H(+) = 4-CDP-2-C-methyl-D-erythritol + diphosphate</text>
        <dbReference type="Rhea" id="RHEA:13429"/>
        <dbReference type="ChEBI" id="CHEBI:15378"/>
        <dbReference type="ChEBI" id="CHEBI:33019"/>
        <dbReference type="ChEBI" id="CHEBI:37563"/>
        <dbReference type="ChEBI" id="CHEBI:57823"/>
        <dbReference type="ChEBI" id="CHEBI:58262"/>
        <dbReference type="EC" id="2.7.7.60"/>
    </reaction>
</comment>
<dbReference type="SUPFAM" id="SSF53448">
    <property type="entry name" value="Nucleotide-diphospho-sugar transferases"/>
    <property type="match status" value="1"/>
</dbReference>
<dbReference type="InterPro" id="IPR018294">
    <property type="entry name" value="ISPD_synthase_CS"/>
</dbReference>
<comment type="function">
    <text evidence="7">Catalyzes the formation of 4-diphosphocytidyl-2-C-methyl-D-erythritol from CTP and 2-C-methyl-D-erythritol 4-phosphate (MEP).</text>
</comment>
<dbReference type="Proteomes" id="UP000230052">
    <property type="component" value="Unassembled WGS sequence"/>
</dbReference>
<dbReference type="InterPro" id="IPR001228">
    <property type="entry name" value="IspD"/>
</dbReference>
<feature type="site" description="Positions MEP for the nucleophilic attack" evidence="7">
    <location>
        <position position="210"/>
    </location>
</feature>
<dbReference type="PANTHER" id="PTHR32125">
    <property type="entry name" value="2-C-METHYL-D-ERYTHRITOL 4-PHOSPHATE CYTIDYLYLTRANSFERASE, CHLOROPLASTIC"/>
    <property type="match status" value="1"/>
</dbReference>
<dbReference type="EMBL" id="PEWV01000018">
    <property type="protein sequence ID" value="PIU42126.1"/>
    <property type="molecule type" value="Genomic_DNA"/>
</dbReference>
<dbReference type="Pfam" id="PF01128">
    <property type="entry name" value="IspD"/>
    <property type="match status" value="1"/>
</dbReference>
<accession>A0A2J0L4A1</accession>
<keyword evidence="6 7" id="KW-0414">Isoprene biosynthesis</keyword>
<dbReference type="GO" id="GO:0050518">
    <property type="term" value="F:2-C-methyl-D-erythritol 4-phosphate cytidylyltransferase activity"/>
    <property type="evidence" value="ECO:0007669"/>
    <property type="project" value="UniProtKB-UniRule"/>
</dbReference>
<evidence type="ECO:0000256" key="6">
    <source>
        <dbReference type="ARBA" id="ARBA00023229"/>
    </source>
</evidence>
<keyword evidence="5 7" id="KW-0548">Nucleotidyltransferase</keyword>
<name>A0A2J0L4A1_9BACT</name>
<evidence type="ECO:0000256" key="1">
    <source>
        <dbReference type="ARBA" id="ARBA00001282"/>
    </source>
</evidence>
<gene>
    <name evidence="7 8" type="primary">ispD</name>
    <name evidence="8" type="ORF">COS99_01885</name>
</gene>
<dbReference type="InterPro" id="IPR029044">
    <property type="entry name" value="Nucleotide-diphossugar_trans"/>
</dbReference>
<evidence type="ECO:0000313" key="9">
    <source>
        <dbReference type="Proteomes" id="UP000230052"/>
    </source>
</evidence>
<dbReference type="InterPro" id="IPR034683">
    <property type="entry name" value="IspD/TarI"/>
</dbReference>
<comment type="similarity">
    <text evidence="3 7">Belongs to the IspD/TarI cytidylyltransferase family. IspD subfamily.</text>
</comment>
<reference evidence="8 9" key="1">
    <citation type="submission" date="2017-09" db="EMBL/GenBank/DDBJ databases">
        <title>Depth-based differentiation of microbial function through sediment-hosted aquifers and enrichment of novel symbionts in the deep terrestrial subsurface.</title>
        <authorList>
            <person name="Probst A.J."/>
            <person name="Ladd B."/>
            <person name="Jarett J.K."/>
            <person name="Geller-Mcgrath D.E."/>
            <person name="Sieber C.M."/>
            <person name="Emerson J.B."/>
            <person name="Anantharaman K."/>
            <person name="Thomas B.C."/>
            <person name="Malmstrom R."/>
            <person name="Stieglmeier M."/>
            <person name="Klingl A."/>
            <person name="Woyke T."/>
            <person name="Ryan C.M."/>
            <person name="Banfield J.F."/>
        </authorList>
    </citation>
    <scope>NUCLEOTIDE SEQUENCE [LARGE SCALE GENOMIC DNA]</scope>
    <source>
        <strain evidence="8">CG07_land_8_20_14_0_80_42_15</strain>
    </source>
</reference>
<feature type="site" description="Transition state stabilizer" evidence="7">
    <location>
        <position position="22"/>
    </location>
</feature>
<dbReference type="AlphaFoldDB" id="A0A2J0L4A1"/>
<dbReference type="NCBIfam" id="TIGR00453">
    <property type="entry name" value="ispD"/>
    <property type="match status" value="1"/>
</dbReference>
<evidence type="ECO:0000256" key="2">
    <source>
        <dbReference type="ARBA" id="ARBA00004787"/>
    </source>
</evidence>
<proteinExistence type="inferred from homology"/>
<evidence type="ECO:0000256" key="7">
    <source>
        <dbReference type="HAMAP-Rule" id="MF_00108"/>
    </source>
</evidence>
<dbReference type="UniPathway" id="UPA00056">
    <property type="reaction ID" value="UER00093"/>
</dbReference>
<evidence type="ECO:0000256" key="3">
    <source>
        <dbReference type="ARBA" id="ARBA00009789"/>
    </source>
</evidence>